<gene>
    <name evidence="2" type="ORF">SAMN05443547_2720</name>
</gene>
<feature type="transmembrane region" description="Helical" evidence="1">
    <location>
        <begin position="44"/>
        <end position="64"/>
    </location>
</feature>
<organism evidence="2 3">
    <name type="scientific">Flavobacterium cucumis</name>
    <dbReference type="NCBI Taxonomy" id="416016"/>
    <lineage>
        <taxon>Bacteria</taxon>
        <taxon>Pseudomonadati</taxon>
        <taxon>Bacteroidota</taxon>
        <taxon>Flavobacteriia</taxon>
        <taxon>Flavobacteriales</taxon>
        <taxon>Flavobacteriaceae</taxon>
        <taxon>Flavobacterium</taxon>
    </lineage>
</organism>
<feature type="transmembrane region" description="Helical" evidence="1">
    <location>
        <begin position="7"/>
        <end position="24"/>
    </location>
</feature>
<protein>
    <recommendedName>
        <fullName evidence="4">DoxX-like family protein</fullName>
    </recommendedName>
</protein>
<evidence type="ECO:0000313" key="3">
    <source>
        <dbReference type="Proteomes" id="UP000184611"/>
    </source>
</evidence>
<dbReference type="AlphaFoldDB" id="A0A1M7ZZM8"/>
<keyword evidence="1" id="KW-1133">Transmembrane helix</keyword>
<evidence type="ECO:0000256" key="1">
    <source>
        <dbReference type="SAM" id="Phobius"/>
    </source>
</evidence>
<feature type="transmembrane region" description="Helical" evidence="1">
    <location>
        <begin position="114"/>
        <end position="131"/>
    </location>
</feature>
<evidence type="ECO:0000313" key="2">
    <source>
        <dbReference type="EMBL" id="SHO74328.1"/>
    </source>
</evidence>
<keyword evidence="1" id="KW-0812">Transmembrane</keyword>
<sequence>MKYTTYTTWFLATSLFLFGILKFINPFKYWYTIQITNSEIGQASYILGILGEITVGTILLFCLLFKSKIPIKLYNYLTLLSFVTISIIMLIAIYVHLHPKVPPTVLPLKIKEPYIPAFFFLVAVSNIYNSIKQTLK</sequence>
<dbReference type="EMBL" id="FRYK01000008">
    <property type="protein sequence ID" value="SHO74328.1"/>
    <property type="molecule type" value="Genomic_DNA"/>
</dbReference>
<proteinExistence type="predicted"/>
<accession>A0A1M7ZZM8</accession>
<evidence type="ECO:0008006" key="4">
    <source>
        <dbReference type="Google" id="ProtNLM"/>
    </source>
</evidence>
<dbReference type="Proteomes" id="UP000184611">
    <property type="component" value="Unassembled WGS sequence"/>
</dbReference>
<dbReference type="RefSeq" id="WP_073585339.1">
    <property type="nucleotide sequence ID" value="NZ_CBCSEA010000022.1"/>
</dbReference>
<keyword evidence="1" id="KW-0472">Membrane</keyword>
<reference evidence="3" key="1">
    <citation type="submission" date="2016-12" db="EMBL/GenBank/DDBJ databases">
        <authorList>
            <person name="Varghese N."/>
            <person name="Submissions S."/>
        </authorList>
    </citation>
    <scope>NUCLEOTIDE SEQUENCE [LARGE SCALE GENOMIC DNA]</scope>
    <source>
        <strain evidence="3">DSM 18830</strain>
    </source>
</reference>
<dbReference type="OrthoDB" id="4731268at2"/>
<name>A0A1M7ZZM8_9FLAO</name>
<keyword evidence="3" id="KW-1185">Reference proteome</keyword>
<feature type="transmembrane region" description="Helical" evidence="1">
    <location>
        <begin position="76"/>
        <end position="94"/>
    </location>
</feature>
<dbReference type="STRING" id="416016.SAMN05443547_2720"/>